<dbReference type="GO" id="GO:0019634">
    <property type="term" value="P:organic phosphonate metabolic process"/>
    <property type="evidence" value="ECO:0007669"/>
    <property type="project" value="InterPro"/>
</dbReference>
<dbReference type="InterPro" id="IPR038058">
    <property type="entry name" value="PhnH-like_sp"/>
</dbReference>
<evidence type="ECO:0000313" key="1">
    <source>
        <dbReference type="EMBL" id="KUP94433.1"/>
    </source>
</evidence>
<dbReference type="SUPFAM" id="SSF159709">
    <property type="entry name" value="PhnH-like"/>
    <property type="match status" value="1"/>
</dbReference>
<dbReference type="InterPro" id="IPR008772">
    <property type="entry name" value="Phosphonate_metab_PhnH"/>
</dbReference>
<dbReference type="OrthoDB" id="9814509at2"/>
<sequence>MPELTQPELTQPELAQPSADVYSGGFADPAVASAHAFRAAMDVMARPGTWRPLTGGQAPEGLSIAAASLLLTLCDPDTGVYLAPDVDSATLRGWLAFHTGAPVVAAGDADFALGGWAALMPLDQYRIGSSEYPDRSATLVVELPRIPAPNARLSGPGIKETAQAWVPDLALMQRNAMLYPLGVDFFFTCGSEVAALPRSSQITAEG</sequence>
<accession>A0A132C1J2</accession>
<protein>
    <submittedName>
        <fullName evidence="1">Alpha-D-ribose 1-methylphosphonate 5-triphosphate synthase subunit PhnH</fullName>
        <ecNumber evidence="1">2.7.8.37</ecNumber>
    </submittedName>
</protein>
<dbReference type="EC" id="2.7.8.37" evidence="1"/>
<dbReference type="RefSeq" id="WP_068240542.1">
    <property type="nucleotide sequence ID" value="NZ_LPUY01000017.1"/>
</dbReference>
<evidence type="ECO:0000313" key="2">
    <source>
        <dbReference type="Proteomes" id="UP000068382"/>
    </source>
</evidence>
<reference evidence="1 2" key="1">
    <citation type="submission" date="2015-12" db="EMBL/GenBank/DDBJ databases">
        <title>Genome sequence of the marine Rhodobacteraceae strain O3.65, Candidatus Tritonibacter horizontis.</title>
        <authorList>
            <person name="Poehlein A."/>
            <person name="Giebel H.A."/>
            <person name="Voget S."/>
            <person name="Brinkhoff T."/>
        </authorList>
    </citation>
    <scope>NUCLEOTIDE SEQUENCE [LARGE SCALE GENOMIC DNA]</scope>
    <source>
        <strain evidence="1 2">O3.65</strain>
    </source>
</reference>
<dbReference type="EMBL" id="LPUY01000017">
    <property type="protein sequence ID" value="KUP94433.1"/>
    <property type="molecule type" value="Genomic_DNA"/>
</dbReference>
<organism evidence="1 2">
    <name type="scientific">Tritonibacter horizontis</name>
    <dbReference type="NCBI Taxonomy" id="1768241"/>
    <lineage>
        <taxon>Bacteria</taxon>
        <taxon>Pseudomonadati</taxon>
        <taxon>Pseudomonadota</taxon>
        <taxon>Alphaproteobacteria</taxon>
        <taxon>Rhodobacterales</taxon>
        <taxon>Paracoccaceae</taxon>
        <taxon>Tritonibacter</taxon>
    </lineage>
</organism>
<dbReference type="Gene3D" id="3.40.50.11310">
    <property type="entry name" value="Bacterial phosphonate metabolism protein PhnH"/>
    <property type="match status" value="1"/>
</dbReference>
<proteinExistence type="predicted"/>
<dbReference type="NCBIfam" id="TIGR03292">
    <property type="entry name" value="PhnH_redo"/>
    <property type="match status" value="1"/>
</dbReference>
<dbReference type="PATRIC" id="fig|1768241.3.peg.774"/>
<dbReference type="PIRSF" id="PIRSF020680">
    <property type="entry name" value="PhnH"/>
    <property type="match status" value="1"/>
</dbReference>
<dbReference type="Proteomes" id="UP000068382">
    <property type="component" value="Unassembled WGS sequence"/>
</dbReference>
<keyword evidence="2" id="KW-1185">Reference proteome</keyword>
<name>A0A132C1J2_9RHOB</name>
<keyword evidence="1" id="KW-0808">Transferase</keyword>
<dbReference type="AlphaFoldDB" id="A0A132C1J2"/>
<comment type="caution">
    <text evidence="1">The sequence shown here is derived from an EMBL/GenBank/DDBJ whole genome shotgun (WGS) entry which is preliminary data.</text>
</comment>
<dbReference type="Pfam" id="PF05845">
    <property type="entry name" value="PhnH"/>
    <property type="match status" value="1"/>
</dbReference>
<dbReference type="GO" id="GO:0061693">
    <property type="term" value="F:alpha-D-ribose 1-methylphosphonate 5-triphosphate synthase activity"/>
    <property type="evidence" value="ECO:0007669"/>
    <property type="project" value="UniProtKB-EC"/>
</dbReference>
<gene>
    <name evidence="1" type="primary">phnH_1</name>
    <name evidence="1" type="ORF">TRIHO_07520</name>
</gene>